<organism evidence="2 3">
    <name type="scientific">Tetraparma gracilis</name>
    <dbReference type="NCBI Taxonomy" id="2962635"/>
    <lineage>
        <taxon>Eukaryota</taxon>
        <taxon>Sar</taxon>
        <taxon>Stramenopiles</taxon>
        <taxon>Ochrophyta</taxon>
        <taxon>Bolidophyceae</taxon>
        <taxon>Parmales</taxon>
        <taxon>Triparmaceae</taxon>
        <taxon>Tetraparma</taxon>
    </lineage>
</organism>
<evidence type="ECO:0000313" key="2">
    <source>
        <dbReference type="EMBL" id="GMI42761.1"/>
    </source>
</evidence>
<gene>
    <name evidence="2" type="ORF">TeGR_g4841</name>
</gene>
<dbReference type="Proteomes" id="UP001165060">
    <property type="component" value="Unassembled WGS sequence"/>
</dbReference>
<comment type="caution">
    <text evidence="2">The sequence shown here is derived from an EMBL/GenBank/DDBJ whole genome shotgun (WGS) entry which is preliminary data.</text>
</comment>
<evidence type="ECO:0000256" key="1">
    <source>
        <dbReference type="SAM" id="MobiDB-lite"/>
    </source>
</evidence>
<keyword evidence="3" id="KW-1185">Reference proteome</keyword>
<accession>A0ABQ6N8W9</accession>
<evidence type="ECO:0000313" key="3">
    <source>
        <dbReference type="Proteomes" id="UP001165060"/>
    </source>
</evidence>
<feature type="region of interest" description="Disordered" evidence="1">
    <location>
        <begin position="351"/>
        <end position="398"/>
    </location>
</feature>
<dbReference type="EMBL" id="BRYB01001090">
    <property type="protein sequence ID" value="GMI42761.1"/>
    <property type="molecule type" value="Genomic_DNA"/>
</dbReference>
<protein>
    <submittedName>
        <fullName evidence="2">Uncharacterized protein</fullName>
    </submittedName>
</protein>
<feature type="compositionally biased region" description="Gly residues" evidence="1">
    <location>
        <begin position="325"/>
        <end position="335"/>
    </location>
</feature>
<reference evidence="2 3" key="1">
    <citation type="journal article" date="2023" name="Commun. Biol.">
        <title>Genome analysis of Parmales, the sister group of diatoms, reveals the evolutionary specialization of diatoms from phago-mixotrophs to photoautotrophs.</title>
        <authorList>
            <person name="Ban H."/>
            <person name="Sato S."/>
            <person name="Yoshikawa S."/>
            <person name="Yamada K."/>
            <person name="Nakamura Y."/>
            <person name="Ichinomiya M."/>
            <person name="Sato N."/>
            <person name="Blanc-Mathieu R."/>
            <person name="Endo H."/>
            <person name="Kuwata A."/>
            <person name="Ogata H."/>
        </authorList>
    </citation>
    <scope>NUCLEOTIDE SEQUENCE [LARGE SCALE GENOMIC DNA]</scope>
</reference>
<name>A0ABQ6N8W9_9STRA</name>
<proteinExistence type="predicted"/>
<feature type="region of interest" description="Disordered" evidence="1">
    <location>
        <begin position="313"/>
        <end position="335"/>
    </location>
</feature>
<sequence length="398" mass="42219">MLSLVLLFLPPSSTPPFRALSPSSLALFSSPLSPLHALPPLPSFERELALLRSLNYCLSNEAFHLLLSQPSPGGAFSPYLRYLELRGLLGGAFPPDFRRNRFLAGKVSARVRCPLCPGGCPGDEFGDGDDHGVMSPSLLPLSSIESHELVSWPTYLRSFSSLSPPATAPEPSLHLLLTERSLFPALSCLCPAHPPLEIAALVDRCRLCRDPPPPKAGAYLTRRRCADPQCGEYLLCVHCGRQECSTCGKLLCASLDCGRGCGSCGDTQCQACARIIVGGVVQKPGDVFYEESVDVLCGLCAATAARDGMRAARGWEEGGEASGEEGSGGEESGGGYGDVLGGILGRVEAIDGVGADVDEEEEGEVEWRELSGEEEAEEEEWGGGESAAASDEEDELVF</sequence>
<feature type="compositionally biased region" description="Acidic residues" evidence="1">
    <location>
        <begin position="372"/>
        <end position="382"/>
    </location>
</feature>